<evidence type="ECO:0000256" key="1">
    <source>
        <dbReference type="ARBA" id="ARBA00003041"/>
    </source>
</evidence>
<evidence type="ECO:0000256" key="5">
    <source>
        <dbReference type="ARBA" id="ARBA00022448"/>
    </source>
</evidence>
<dbReference type="PANTHER" id="PTHR34982:SF1">
    <property type="entry name" value="FLAGELLAR ASSEMBLY PROTEIN FLIH"/>
    <property type="match status" value="1"/>
</dbReference>
<dbReference type="GO" id="GO:0005829">
    <property type="term" value="C:cytosol"/>
    <property type="evidence" value="ECO:0007669"/>
    <property type="project" value="TreeGrafter"/>
</dbReference>
<dbReference type="EMBL" id="JAFNAA010000003">
    <property type="protein sequence ID" value="MBO1107457.1"/>
    <property type="molecule type" value="Genomic_DNA"/>
</dbReference>
<keyword evidence="5" id="KW-0813">Transport</keyword>
<reference evidence="11" key="1">
    <citation type="submission" date="2021-03" db="EMBL/GenBank/DDBJ databases">
        <title>Plesiomonas shigelloides zfcc0051, isolated from zebrafish feces.</title>
        <authorList>
            <person name="Vanderhoek Z."/>
            <person name="Gaulke C."/>
        </authorList>
    </citation>
    <scope>NUCLEOTIDE SEQUENCE</scope>
    <source>
        <strain evidence="11">Zfcc0051</strain>
    </source>
</reference>
<dbReference type="GO" id="GO:0071973">
    <property type="term" value="P:bacterial-type flagellum-dependent cell motility"/>
    <property type="evidence" value="ECO:0007669"/>
    <property type="project" value="InterPro"/>
</dbReference>
<keyword evidence="11" id="KW-0966">Cell projection</keyword>
<dbReference type="Pfam" id="PF02108">
    <property type="entry name" value="FliH"/>
    <property type="match status" value="1"/>
</dbReference>
<evidence type="ECO:0000256" key="8">
    <source>
        <dbReference type="ARBA" id="ARBA00022927"/>
    </source>
</evidence>
<dbReference type="GO" id="GO:0003774">
    <property type="term" value="F:cytoskeletal motor activity"/>
    <property type="evidence" value="ECO:0007669"/>
    <property type="project" value="InterPro"/>
</dbReference>
<organism evidence="11 12">
    <name type="scientific">Plesiomonas shigelloides</name>
    <name type="common">Aeromonas shigelloides</name>
    <dbReference type="NCBI Taxonomy" id="703"/>
    <lineage>
        <taxon>Bacteria</taxon>
        <taxon>Pseudomonadati</taxon>
        <taxon>Pseudomonadota</taxon>
        <taxon>Gammaproteobacteria</taxon>
        <taxon>Enterobacterales</taxon>
        <taxon>Enterobacteriaceae</taxon>
        <taxon>Plesiomonas</taxon>
    </lineage>
</organism>
<dbReference type="RefSeq" id="WP_010862979.1">
    <property type="nucleotide sequence ID" value="NZ_CP027852.1"/>
</dbReference>
<dbReference type="PRINTS" id="PR01003">
    <property type="entry name" value="FLGFLIH"/>
</dbReference>
<evidence type="ECO:0000259" key="10">
    <source>
        <dbReference type="Pfam" id="PF02108"/>
    </source>
</evidence>
<dbReference type="InterPro" id="IPR000563">
    <property type="entry name" value="Flag_FliH"/>
</dbReference>
<keyword evidence="6" id="KW-0963">Cytoplasm</keyword>
<dbReference type="GO" id="GO:0009288">
    <property type="term" value="C:bacterial-type flagellum"/>
    <property type="evidence" value="ECO:0007669"/>
    <property type="project" value="InterPro"/>
</dbReference>
<evidence type="ECO:0000313" key="12">
    <source>
        <dbReference type="Proteomes" id="UP000664658"/>
    </source>
</evidence>
<dbReference type="GO" id="GO:0015031">
    <property type="term" value="P:protein transport"/>
    <property type="evidence" value="ECO:0007669"/>
    <property type="project" value="UniProtKB-KW"/>
</dbReference>
<comment type="similarity">
    <text evidence="3">Belongs to the FliH family.</text>
</comment>
<comment type="function">
    <text evidence="1">Needed for flagellar regrowth and assembly.</text>
</comment>
<dbReference type="SUPFAM" id="SSF160527">
    <property type="entry name" value="V-type ATPase subunit E-like"/>
    <property type="match status" value="1"/>
</dbReference>
<evidence type="ECO:0000313" key="11">
    <source>
        <dbReference type="EMBL" id="MBO1107457.1"/>
    </source>
</evidence>
<dbReference type="Proteomes" id="UP000664658">
    <property type="component" value="Unassembled WGS sequence"/>
</dbReference>
<protein>
    <recommendedName>
        <fullName evidence="4">Flagellar assembly protein FliH</fullName>
    </recommendedName>
</protein>
<dbReference type="PANTHER" id="PTHR34982">
    <property type="entry name" value="YOP PROTEINS TRANSLOCATION PROTEIN L"/>
    <property type="match status" value="1"/>
</dbReference>
<proteinExistence type="inferred from homology"/>
<sequence length="253" mass="28695">MCDKPGTIFRPQPGQFRPYRFPPLVEERSRDDEFDFDDFADDSHSRHGSSAAHYQEEFNNGFQDGMQKGYDEGFMQGQQQGLEGGRQQGYQAGYQDGQQQGLQEGRQQLTHSVTAADALLQQIQQVFHQHVREQSEMICDLVQKVARQVIRCELTLQPQQLVTLIEETLAQVPEQEGQIAVHLNPQDCQRLQQLLPDVVNKWQLEPDSALESGSCRVVTRDSEAVADSEERLQACMDAVRDTLLVEPVAEHAE</sequence>
<evidence type="ECO:0000256" key="3">
    <source>
        <dbReference type="ARBA" id="ARBA00006602"/>
    </source>
</evidence>
<keyword evidence="8" id="KW-0653">Protein transport</keyword>
<gene>
    <name evidence="11" type="ORF">J2R62_04325</name>
</gene>
<dbReference type="NCBIfam" id="NF009925">
    <property type="entry name" value="PRK13386.1"/>
    <property type="match status" value="1"/>
</dbReference>
<dbReference type="KEGG" id="pshi:SAMEA2665130_0024"/>
<comment type="caution">
    <text evidence="11">The sequence shown here is derived from an EMBL/GenBank/DDBJ whole genome shotgun (WGS) entry which is preliminary data.</text>
</comment>
<dbReference type="AlphaFoldDB" id="A0A1A9ATV5"/>
<keyword evidence="11" id="KW-0969">Cilium</keyword>
<dbReference type="InterPro" id="IPR018035">
    <property type="entry name" value="Flagellar_FliH/T3SS_HrpE"/>
</dbReference>
<evidence type="ECO:0000256" key="7">
    <source>
        <dbReference type="ARBA" id="ARBA00022795"/>
    </source>
</evidence>
<accession>A0A1A9ATV5</accession>
<comment type="subcellular location">
    <subcellularLocation>
        <location evidence="2">Cytoplasm</location>
    </subcellularLocation>
</comment>
<evidence type="ECO:0000256" key="4">
    <source>
        <dbReference type="ARBA" id="ARBA00016507"/>
    </source>
</evidence>
<keyword evidence="11" id="KW-0282">Flagellum</keyword>
<evidence type="ECO:0000256" key="2">
    <source>
        <dbReference type="ARBA" id="ARBA00004496"/>
    </source>
</evidence>
<feature type="domain" description="Flagellar assembly protein FliH/Type III secretion system HrpE" evidence="10">
    <location>
        <begin position="114"/>
        <end position="234"/>
    </location>
</feature>
<evidence type="ECO:0000256" key="9">
    <source>
        <dbReference type="ARBA" id="ARBA00023225"/>
    </source>
</evidence>
<keyword evidence="9" id="KW-1006">Bacterial flagellum protein export</keyword>
<dbReference type="GO" id="GO:0044781">
    <property type="term" value="P:bacterial-type flagellum organization"/>
    <property type="evidence" value="ECO:0007669"/>
    <property type="project" value="UniProtKB-KW"/>
</dbReference>
<evidence type="ECO:0000256" key="6">
    <source>
        <dbReference type="ARBA" id="ARBA00022490"/>
    </source>
</evidence>
<name>A0A1A9ATV5_PLESH</name>
<dbReference type="InterPro" id="IPR051472">
    <property type="entry name" value="T3SS_Stator/FliH"/>
</dbReference>
<keyword evidence="7" id="KW-1005">Bacterial flagellum biogenesis</keyword>